<protein>
    <submittedName>
        <fullName evidence="2">Uncharacterized protein</fullName>
    </submittedName>
</protein>
<sequence length="125" mass="14062">MAPLWSHGTTRVPGDSPSHIDFGFPTGSLALTAAALKRALTMWKDGFKPQAEKSDKPAARNGPHSFSQAHWGETVKHYYNKFTSKLSDSKFDEIVAYAEFYLPERFKQLHQQTGIDDDDDLQMSD</sequence>
<evidence type="ECO:0000313" key="3">
    <source>
        <dbReference type="Proteomes" id="UP000297245"/>
    </source>
</evidence>
<name>A0A4S8LKW5_DENBC</name>
<evidence type="ECO:0000313" key="2">
    <source>
        <dbReference type="EMBL" id="THU89298.1"/>
    </source>
</evidence>
<keyword evidence="3" id="KW-1185">Reference proteome</keyword>
<proteinExistence type="predicted"/>
<feature type="compositionally biased region" description="Basic and acidic residues" evidence="1">
    <location>
        <begin position="47"/>
        <end position="58"/>
    </location>
</feature>
<gene>
    <name evidence="2" type="ORF">K435DRAFT_865432</name>
</gene>
<evidence type="ECO:0000256" key="1">
    <source>
        <dbReference type="SAM" id="MobiDB-lite"/>
    </source>
</evidence>
<dbReference type="AlphaFoldDB" id="A0A4S8LKW5"/>
<organism evidence="2 3">
    <name type="scientific">Dendrothele bispora (strain CBS 962.96)</name>
    <dbReference type="NCBI Taxonomy" id="1314807"/>
    <lineage>
        <taxon>Eukaryota</taxon>
        <taxon>Fungi</taxon>
        <taxon>Dikarya</taxon>
        <taxon>Basidiomycota</taxon>
        <taxon>Agaricomycotina</taxon>
        <taxon>Agaricomycetes</taxon>
        <taxon>Agaricomycetidae</taxon>
        <taxon>Agaricales</taxon>
        <taxon>Agaricales incertae sedis</taxon>
        <taxon>Dendrothele</taxon>
    </lineage>
</organism>
<feature type="region of interest" description="Disordered" evidence="1">
    <location>
        <begin position="47"/>
        <end position="68"/>
    </location>
</feature>
<accession>A0A4S8LKW5</accession>
<dbReference type="EMBL" id="ML179373">
    <property type="protein sequence ID" value="THU89298.1"/>
    <property type="molecule type" value="Genomic_DNA"/>
</dbReference>
<reference evidence="2 3" key="1">
    <citation type="journal article" date="2019" name="Nat. Ecol. Evol.">
        <title>Megaphylogeny resolves global patterns of mushroom evolution.</title>
        <authorList>
            <person name="Varga T."/>
            <person name="Krizsan K."/>
            <person name="Foldi C."/>
            <person name="Dima B."/>
            <person name="Sanchez-Garcia M."/>
            <person name="Sanchez-Ramirez S."/>
            <person name="Szollosi G.J."/>
            <person name="Szarkandi J.G."/>
            <person name="Papp V."/>
            <person name="Albert L."/>
            <person name="Andreopoulos W."/>
            <person name="Angelini C."/>
            <person name="Antonin V."/>
            <person name="Barry K.W."/>
            <person name="Bougher N.L."/>
            <person name="Buchanan P."/>
            <person name="Buyck B."/>
            <person name="Bense V."/>
            <person name="Catcheside P."/>
            <person name="Chovatia M."/>
            <person name="Cooper J."/>
            <person name="Damon W."/>
            <person name="Desjardin D."/>
            <person name="Finy P."/>
            <person name="Geml J."/>
            <person name="Haridas S."/>
            <person name="Hughes K."/>
            <person name="Justo A."/>
            <person name="Karasinski D."/>
            <person name="Kautmanova I."/>
            <person name="Kiss B."/>
            <person name="Kocsube S."/>
            <person name="Kotiranta H."/>
            <person name="LaButti K.M."/>
            <person name="Lechner B.E."/>
            <person name="Liimatainen K."/>
            <person name="Lipzen A."/>
            <person name="Lukacs Z."/>
            <person name="Mihaltcheva S."/>
            <person name="Morgado L.N."/>
            <person name="Niskanen T."/>
            <person name="Noordeloos M.E."/>
            <person name="Ohm R.A."/>
            <person name="Ortiz-Santana B."/>
            <person name="Ovrebo C."/>
            <person name="Racz N."/>
            <person name="Riley R."/>
            <person name="Savchenko A."/>
            <person name="Shiryaev A."/>
            <person name="Soop K."/>
            <person name="Spirin V."/>
            <person name="Szebenyi C."/>
            <person name="Tomsovsky M."/>
            <person name="Tulloss R.E."/>
            <person name="Uehling J."/>
            <person name="Grigoriev I.V."/>
            <person name="Vagvolgyi C."/>
            <person name="Papp T."/>
            <person name="Martin F.M."/>
            <person name="Miettinen O."/>
            <person name="Hibbett D.S."/>
            <person name="Nagy L.G."/>
        </authorList>
    </citation>
    <scope>NUCLEOTIDE SEQUENCE [LARGE SCALE GENOMIC DNA]</scope>
    <source>
        <strain evidence="2 3">CBS 962.96</strain>
    </source>
</reference>
<dbReference type="Proteomes" id="UP000297245">
    <property type="component" value="Unassembled WGS sequence"/>
</dbReference>